<keyword evidence="8" id="KW-0408">Iron</keyword>
<reference evidence="9" key="1">
    <citation type="submission" date="2021-01" db="EMBL/GenBank/DDBJ databases">
        <title>Genomic Encyclopedia of Type Strains, Phase IV (KMG-IV): sequencing the most valuable type-strain genomes for metagenomic binning, comparative biology and taxonomic classification.</title>
        <authorList>
            <person name="Goeker M."/>
        </authorList>
    </citation>
    <scope>NUCLEOTIDE SEQUENCE</scope>
    <source>
        <strain evidence="9">DSM 23230</strain>
    </source>
</reference>
<keyword evidence="7" id="KW-0560">Oxidoreductase</keyword>
<dbReference type="SUPFAM" id="SSF56762">
    <property type="entry name" value="HydB/Nqo4-like"/>
    <property type="match status" value="1"/>
</dbReference>
<keyword evidence="8" id="KW-0460">Magnesium</keyword>
<evidence type="ECO:0000313" key="9">
    <source>
        <dbReference type="EMBL" id="MBM7556345.1"/>
    </source>
</evidence>
<keyword evidence="10" id="KW-1185">Reference proteome</keyword>
<proteinExistence type="inferred from homology"/>
<keyword evidence="6 8" id="KW-0479">Metal-binding</keyword>
<evidence type="ECO:0000256" key="2">
    <source>
        <dbReference type="ARBA" id="ARBA00004196"/>
    </source>
</evidence>
<protein>
    <submittedName>
        <fullName evidence="9">Ni,Fe-hydrogenase I large subunit</fullName>
    </submittedName>
</protein>
<feature type="binding site" evidence="8">
    <location>
        <position position="119"/>
    </location>
    <ligand>
        <name>Ni(2+)</name>
        <dbReference type="ChEBI" id="CHEBI:49786"/>
    </ligand>
</feature>
<evidence type="ECO:0000256" key="5">
    <source>
        <dbReference type="ARBA" id="ARBA00022596"/>
    </source>
</evidence>
<dbReference type="GO" id="GO:0008901">
    <property type="term" value="F:ferredoxin hydrogenase activity"/>
    <property type="evidence" value="ECO:0007669"/>
    <property type="project" value="InterPro"/>
</dbReference>
<dbReference type="EMBL" id="JAFBDQ010000005">
    <property type="protein sequence ID" value="MBM7556345.1"/>
    <property type="molecule type" value="Genomic_DNA"/>
</dbReference>
<evidence type="ECO:0000256" key="6">
    <source>
        <dbReference type="ARBA" id="ARBA00022723"/>
    </source>
</evidence>
<evidence type="ECO:0000256" key="7">
    <source>
        <dbReference type="ARBA" id="ARBA00023002"/>
    </source>
</evidence>
<dbReference type="InterPro" id="IPR001501">
    <property type="entry name" value="Ni-dep_hyd_lsu"/>
</dbReference>
<evidence type="ECO:0000313" key="10">
    <source>
        <dbReference type="Proteomes" id="UP000774000"/>
    </source>
</evidence>
<evidence type="ECO:0000256" key="1">
    <source>
        <dbReference type="ARBA" id="ARBA00001967"/>
    </source>
</evidence>
<dbReference type="GO" id="GO:0016151">
    <property type="term" value="F:nickel cation binding"/>
    <property type="evidence" value="ECO:0007669"/>
    <property type="project" value="InterPro"/>
</dbReference>
<dbReference type="Gene3D" id="1.10.645.10">
    <property type="entry name" value="Cytochrome-c3 Hydrogenase, chain B"/>
    <property type="match status" value="1"/>
</dbReference>
<dbReference type="PANTHER" id="PTHR42958">
    <property type="entry name" value="HYDROGENASE-2 LARGE CHAIN"/>
    <property type="match status" value="1"/>
</dbReference>
<keyword evidence="5 8" id="KW-0533">Nickel</keyword>
<dbReference type="InterPro" id="IPR018194">
    <property type="entry name" value="Ni-dep_hyd_lsu_Ni_BS"/>
</dbReference>
<evidence type="ECO:0000256" key="3">
    <source>
        <dbReference type="ARBA" id="ARBA00009292"/>
    </source>
</evidence>
<sequence>MDRIVARSRETLQIAELMEKWLAQLEPGPPPISQSEKPVKTKVTATTDAMRGALLHQAEIEGEEVSSYQIITPTVWNFSPKDKLGRREPVENALVGTKIPNANLLTTILGRIIRSFDPCISCATHVLNVEGEIEEKVTF</sequence>
<comment type="subcellular location">
    <subcellularLocation>
        <location evidence="2">Cell envelope</location>
    </subcellularLocation>
</comment>
<accession>A0A938XRX1</accession>
<comment type="cofactor">
    <cofactor evidence="1 8">
        <name>Ni(2+)</name>
        <dbReference type="ChEBI" id="CHEBI:49786"/>
    </cofactor>
</comment>
<name>A0A938XRX1_9FIRM</name>
<comment type="subunit">
    <text evidence="4">Heterodimer of a large and a small subunit.</text>
</comment>
<evidence type="ECO:0000256" key="4">
    <source>
        <dbReference type="ARBA" id="ARBA00011771"/>
    </source>
</evidence>
<dbReference type="GO" id="GO:0030313">
    <property type="term" value="C:cell envelope"/>
    <property type="evidence" value="ECO:0007669"/>
    <property type="project" value="UniProtKB-SubCell"/>
</dbReference>
<dbReference type="InterPro" id="IPR029014">
    <property type="entry name" value="NiFe-Hase_large"/>
</dbReference>
<feature type="binding site" evidence="8">
    <location>
        <position position="70"/>
    </location>
    <ligand>
        <name>Mg(2+)</name>
        <dbReference type="ChEBI" id="CHEBI:18420"/>
    </ligand>
</feature>
<dbReference type="InterPro" id="IPR050867">
    <property type="entry name" value="NiFe/NiFeSe_hydrgnase_LSU"/>
</dbReference>
<dbReference type="PROSITE" id="PS00508">
    <property type="entry name" value="NI_HGENASE_L_2"/>
    <property type="match status" value="1"/>
</dbReference>
<feature type="binding site" evidence="8">
    <location>
        <position position="122"/>
    </location>
    <ligand>
        <name>Fe cation</name>
        <dbReference type="ChEBI" id="CHEBI:24875"/>
    </ligand>
</feature>
<organism evidence="9 10">
    <name type="scientific">Halanaerobacter jeridensis</name>
    <dbReference type="NCBI Taxonomy" id="706427"/>
    <lineage>
        <taxon>Bacteria</taxon>
        <taxon>Bacillati</taxon>
        <taxon>Bacillota</taxon>
        <taxon>Clostridia</taxon>
        <taxon>Halanaerobiales</taxon>
        <taxon>Halobacteroidaceae</taxon>
        <taxon>Halanaerobacter</taxon>
    </lineage>
</organism>
<dbReference type="AlphaFoldDB" id="A0A938XRX1"/>
<comment type="caution">
    <text evidence="9">The sequence shown here is derived from an EMBL/GenBank/DDBJ whole genome shotgun (WGS) entry which is preliminary data.</text>
</comment>
<feature type="binding site" evidence="8">
    <location>
        <position position="125"/>
    </location>
    <ligand>
        <name>Mg(2+)</name>
        <dbReference type="ChEBI" id="CHEBI:18420"/>
    </ligand>
</feature>
<comment type="similarity">
    <text evidence="3">Belongs to the [NiFe]/[NiFeSe] hydrogenase large subunit family.</text>
</comment>
<dbReference type="Proteomes" id="UP000774000">
    <property type="component" value="Unassembled WGS sequence"/>
</dbReference>
<dbReference type="Pfam" id="PF00374">
    <property type="entry name" value="NiFeSe_Hases"/>
    <property type="match status" value="1"/>
</dbReference>
<gene>
    <name evidence="9" type="ORF">JOC47_001188</name>
</gene>
<dbReference type="PANTHER" id="PTHR42958:SF2">
    <property type="entry name" value="UPTAKE HYDROGENASE LARGE SUBUNIT"/>
    <property type="match status" value="1"/>
</dbReference>
<evidence type="ECO:0000256" key="8">
    <source>
        <dbReference type="PIRSR" id="PIRSR601501-1"/>
    </source>
</evidence>
<comment type="cofactor">
    <cofactor evidence="8">
        <name>Fe cation</name>
        <dbReference type="ChEBI" id="CHEBI:24875"/>
    </cofactor>
</comment>